<evidence type="ECO:0000256" key="1">
    <source>
        <dbReference type="SAM" id="Phobius"/>
    </source>
</evidence>
<dbReference type="InterPro" id="IPR015810">
    <property type="entry name" value="Photo_RC_H_N"/>
</dbReference>
<keyword evidence="5" id="KW-1185">Reference proteome</keyword>
<organism evidence="4 5">
    <name type="scientific">Thalassococcus profundi</name>
    <dbReference type="NCBI Taxonomy" id="2282382"/>
    <lineage>
        <taxon>Bacteria</taxon>
        <taxon>Pseudomonadati</taxon>
        <taxon>Pseudomonadota</taxon>
        <taxon>Alphaproteobacteria</taxon>
        <taxon>Rhodobacterales</taxon>
        <taxon>Roseobacteraceae</taxon>
        <taxon>Thalassococcus</taxon>
    </lineage>
</organism>
<dbReference type="Gene3D" id="3.90.50.10">
    <property type="entry name" value="Photosynthetic Reaction Center, subunit H, domain 2"/>
    <property type="match status" value="1"/>
</dbReference>
<proteinExistence type="predicted"/>
<gene>
    <name evidence="4" type="primary">puhA</name>
    <name evidence="4" type="ORF">DU478_01805</name>
</gene>
<feature type="domain" description="Photosynthetic reaction centre H subunit N-terminal" evidence="2">
    <location>
        <begin position="6"/>
        <end position="136"/>
    </location>
</feature>
<dbReference type="InterPro" id="IPR027275">
    <property type="entry name" value="PRC-brl_dom"/>
</dbReference>
<protein>
    <submittedName>
        <fullName evidence="4">Photosynthetic reaction center subunit H</fullName>
    </submittedName>
</protein>
<keyword evidence="1" id="KW-0812">Transmembrane</keyword>
<evidence type="ECO:0000313" key="5">
    <source>
        <dbReference type="Proteomes" id="UP000253977"/>
    </source>
</evidence>
<sequence length="254" mass="27358">MTEDYILGNLDIASIALWLFFFFFVALVVWIQRENQREGYPLVDEDGSQADAGSVFPNPADKTFVLPHGRGEVTVPSGQNPERADIAMKATAGSGGFPFEPTGNPMADGVGPASWANRQDVPELDGKGHPKIVPMSAIEGFGVSAGRDPRGLPVVAGDGAIVGMISDMWVDEPEQLVRYLEVKLEGGGGSRLIPMTLARIWGEKVLVKSIFGEHFAGVPKHAAPRQVTKLEEDKISAYFGGGHLYAGKRQENLI</sequence>
<keyword evidence="1" id="KW-1133">Transmembrane helix</keyword>
<dbReference type="Proteomes" id="UP000253977">
    <property type="component" value="Unassembled WGS sequence"/>
</dbReference>
<dbReference type="InterPro" id="IPR005652">
    <property type="entry name" value="Photo_RC_H"/>
</dbReference>
<comment type="caution">
    <text evidence="4">The sequence shown here is derived from an EMBL/GenBank/DDBJ whole genome shotgun (WGS) entry which is preliminary data.</text>
</comment>
<dbReference type="NCBIfam" id="TIGR01150">
    <property type="entry name" value="puhA"/>
    <property type="match status" value="1"/>
</dbReference>
<dbReference type="InterPro" id="IPR011033">
    <property type="entry name" value="PRC_barrel-like_sf"/>
</dbReference>
<dbReference type="Pfam" id="PF05239">
    <property type="entry name" value="PRC"/>
    <property type="match status" value="1"/>
</dbReference>
<feature type="domain" description="PRC-barrel" evidence="3">
    <location>
        <begin position="143"/>
        <end position="210"/>
    </location>
</feature>
<evidence type="ECO:0000259" key="2">
    <source>
        <dbReference type="Pfam" id="PF03967"/>
    </source>
</evidence>
<dbReference type="AlphaFoldDB" id="A0A369TSG6"/>
<dbReference type="Pfam" id="PF03967">
    <property type="entry name" value="PRCH"/>
    <property type="match status" value="1"/>
</dbReference>
<reference evidence="4 5" key="1">
    <citation type="submission" date="2018-07" db="EMBL/GenBank/DDBJ databases">
        <title>Thalassococcus profundi sp. nov., a marine bacterium isolated from deep seawater of Okinawa Trough.</title>
        <authorList>
            <person name="Yu M."/>
        </authorList>
    </citation>
    <scope>NUCLEOTIDE SEQUENCE [LARGE SCALE GENOMIC DNA]</scope>
    <source>
        <strain evidence="4 5">WRAS1</strain>
    </source>
</reference>
<dbReference type="EMBL" id="QPMK01000001">
    <property type="protein sequence ID" value="RDD68228.1"/>
    <property type="molecule type" value="Genomic_DNA"/>
</dbReference>
<dbReference type="SUPFAM" id="SSF50346">
    <property type="entry name" value="PRC-barrel domain"/>
    <property type="match status" value="1"/>
</dbReference>
<dbReference type="RefSeq" id="WP_114509208.1">
    <property type="nucleotide sequence ID" value="NZ_QPMK01000001.1"/>
</dbReference>
<dbReference type="SUPFAM" id="SSF81490">
    <property type="entry name" value="Photosystem II reaction centre subunit H, transmembrane region"/>
    <property type="match status" value="1"/>
</dbReference>
<dbReference type="InterPro" id="IPR014747">
    <property type="entry name" value="Bac_photo_RC_H_C"/>
</dbReference>
<name>A0A369TSG6_9RHOB</name>
<dbReference type="GO" id="GO:0019684">
    <property type="term" value="P:photosynthesis, light reaction"/>
    <property type="evidence" value="ECO:0007669"/>
    <property type="project" value="InterPro"/>
</dbReference>
<keyword evidence="1" id="KW-0472">Membrane</keyword>
<evidence type="ECO:0000313" key="4">
    <source>
        <dbReference type="EMBL" id="RDD68228.1"/>
    </source>
</evidence>
<dbReference type="Gene3D" id="4.10.540.10">
    <property type="entry name" value="Photosynthetic reaction centre, H subunit, N-terminal domain"/>
    <property type="match status" value="1"/>
</dbReference>
<dbReference type="GO" id="GO:0030077">
    <property type="term" value="C:plasma membrane light-harvesting complex"/>
    <property type="evidence" value="ECO:0007669"/>
    <property type="project" value="InterPro"/>
</dbReference>
<accession>A0A369TSG6</accession>
<evidence type="ECO:0000259" key="3">
    <source>
        <dbReference type="Pfam" id="PF05239"/>
    </source>
</evidence>
<dbReference type="OrthoDB" id="8557487at2"/>
<dbReference type="InterPro" id="IPR037097">
    <property type="entry name" value="Photo_RC_H_N_sf"/>
</dbReference>
<feature type="transmembrane region" description="Helical" evidence="1">
    <location>
        <begin position="12"/>
        <end position="31"/>
    </location>
</feature>